<proteinExistence type="predicted"/>
<protein>
    <submittedName>
        <fullName evidence="2">DUF885 domain-containing protein</fullName>
    </submittedName>
</protein>
<evidence type="ECO:0000313" key="3">
    <source>
        <dbReference type="Proteomes" id="UP000319897"/>
    </source>
</evidence>
<dbReference type="AlphaFoldDB" id="A0A501XFR3"/>
<organism evidence="2 3">
    <name type="scientific">Sandaracinobacter neustonicus</name>
    <dbReference type="NCBI Taxonomy" id="1715348"/>
    <lineage>
        <taxon>Bacteria</taxon>
        <taxon>Pseudomonadati</taxon>
        <taxon>Pseudomonadota</taxon>
        <taxon>Alphaproteobacteria</taxon>
        <taxon>Sphingomonadales</taxon>
        <taxon>Sphingosinicellaceae</taxon>
        <taxon>Sandaracinobacter</taxon>
    </lineage>
</organism>
<evidence type="ECO:0000313" key="2">
    <source>
        <dbReference type="EMBL" id="TPE59239.1"/>
    </source>
</evidence>
<name>A0A501XFR3_9SPHN</name>
<dbReference type="EMBL" id="VFSU01000031">
    <property type="protein sequence ID" value="TPE59239.1"/>
    <property type="molecule type" value="Genomic_DNA"/>
</dbReference>
<dbReference type="InterPro" id="IPR010281">
    <property type="entry name" value="DUF885"/>
</dbReference>
<feature type="chain" id="PRO_5021338657" evidence="1">
    <location>
        <begin position="18"/>
        <end position="567"/>
    </location>
</feature>
<dbReference type="PANTHER" id="PTHR33361">
    <property type="entry name" value="GLR0591 PROTEIN"/>
    <property type="match status" value="1"/>
</dbReference>
<dbReference type="OrthoDB" id="9760040at2"/>
<accession>A0A501XFR3</accession>
<keyword evidence="1" id="KW-0732">Signal</keyword>
<dbReference type="Proteomes" id="UP000319897">
    <property type="component" value="Unassembled WGS sequence"/>
</dbReference>
<feature type="signal peptide" evidence="1">
    <location>
        <begin position="1"/>
        <end position="17"/>
    </location>
</feature>
<keyword evidence="3" id="KW-1185">Reference proteome</keyword>
<reference evidence="2 3" key="1">
    <citation type="submission" date="2019-06" db="EMBL/GenBank/DDBJ databases">
        <authorList>
            <person name="Lee I."/>
            <person name="Jang G.I."/>
            <person name="Hwang C.Y."/>
        </authorList>
    </citation>
    <scope>NUCLEOTIDE SEQUENCE [LARGE SCALE GENOMIC DNA]</scope>
    <source>
        <strain evidence="2 3">PAMC 28131</strain>
    </source>
</reference>
<dbReference type="RefSeq" id="WP_140929110.1">
    <property type="nucleotide sequence ID" value="NZ_VFSU01000031.1"/>
</dbReference>
<gene>
    <name evidence="2" type="ORF">FJQ54_14370</name>
</gene>
<dbReference type="PANTHER" id="PTHR33361:SF2">
    <property type="entry name" value="DUF885 DOMAIN-CONTAINING PROTEIN"/>
    <property type="match status" value="1"/>
</dbReference>
<sequence>MLFRAFACLLLATPAAANPALNSAIDSYSQFSAQRDVAARIHAGLAVPALPSSSPASLKSNRQFAERLLATIAAIDPATLSESERLDLGALRHQLRTLAHEEADYAYSIPGPYSLWPLDIAGLALASNPLKTPADAAAYVSMIQSLEQELGHINARLAVQAERGIRVPRAQIPRALTKLDGIATQSANWANLPDERLAALSPAERDRLRTEAKAAAARIPEAVAAIRTSFSPAYLAAAPLNVGLAQYPGGKAHYEAVAALVTTLPATPAELAAIGRDGLARTNAELEAVATALGVPGGSAGIRRYAREDAQFRDATAEKVVERYNRCLALIEPNVPKFFATAPKAPYRAVPADTPGMTFGYYQQPSPTNAAGEYRFPASNVESRSQANACALIYHELIPGHHFQRAGALENNALPEFRRLAPVTAYVEGWGEYASRLAGRMGGYADPKDRLSRLMLDSMIYTRLVVDTGLNHEGWSFDQARSFMQQNTFLTDAEIESEVFRYGADIPAQALAYGAGSAALEQMRSEAEQALGSRFDIRKFHALVLDGGQLPMDVLRGHVRRGLGLPE</sequence>
<evidence type="ECO:0000256" key="1">
    <source>
        <dbReference type="SAM" id="SignalP"/>
    </source>
</evidence>
<dbReference type="Pfam" id="PF05960">
    <property type="entry name" value="DUF885"/>
    <property type="match status" value="1"/>
</dbReference>
<comment type="caution">
    <text evidence="2">The sequence shown here is derived from an EMBL/GenBank/DDBJ whole genome shotgun (WGS) entry which is preliminary data.</text>
</comment>